<dbReference type="CDD" id="cd06170">
    <property type="entry name" value="LuxR_C_like"/>
    <property type="match status" value="1"/>
</dbReference>
<dbReference type="PROSITE" id="PS50043">
    <property type="entry name" value="HTH_LUXR_2"/>
    <property type="match status" value="1"/>
</dbReference>
<feature type="domain" description="Response regulatory" evidence="8">
    <location>
        <begin position="40"/>
        <end position="154"/>
    </location>
</feature>
<comment type="caution">
    <text evidence="9">The sequence shown here is derived from an EMBL/GenBank/DDBJ whole genome shotgun (WGS) entry which is preliminary data.</text>
</comment>
<dbReference type="SUPFAM" id="SSF52172">
    <property type="entry name" value="CheY-like"/>
    <property type="match status" value="1"/>
</dbReference>
<dbReference type="InterPro" id="IPR011006">
    <property type="entry name" value="CheY-like_superfamily"/>
</dbReference>
<dbReference type="CDD" id="cd17537">
    <property type="entry name" value="REC_FixJ"/>
    <property type="match status" value="1"/>
</dbReference>
<keyword evidence="5" id="KW-0804">Transcription</keyword>
<dbReference type="PANTHER" id="PTHR44688:SF16">
    <property type="entry name" value="DNA-BINDING TRANSCRIPTIONAL ACTIVATOR DEVR_DOSR"/>
    <property type="match status" value="1"/>
</dbReference>
<dbReference type="PANTHER" id="PTHR44688">
    <property type="entry name" value="DNA-BINDING TRANSCRIPTIONAL ACTIVATOR DEVR_DOSR"/>
    <property type="match status" value="1"/>
</dbReference>
<dbReference type="SMART" id="SM00421">
    <property type="entry name" value="HTH_LUXR"/>
    <property type="match status" value="1"/>
</dbReference>
<dbReference type="Gene3D" id="3.40.50.2300">
    <property type="match status" value="1"/>
</dbReference>
<evidence type="ECO:0000256" key="3">
    <source>
        <dbReference type="ARBA" id="ARBA00023015"/>
    </source>
</evidence>
<dbReference type="InterPro" id="IPR000792">
    <property type="entry name" value="Tscrpt_reg_LuxR_C"/>
</dbReference>
<dbReference type="AlphaFoldDB" id="T0I3E4"/>
<evidence type="ECO:0000313" key="10">
    <source>
        <dbReference type="Proteomes" id="UP000015527"/>
    </source>
</evidence>
<proteinExistence type="predicted"/>
<evidence type="ECO:0000256" key="6">
    <source>
        <dbReference type="PROSITE-ProRule" id="PRU00169"/>
    </source>
</evidence>
<dbReference type="InterPro" id="IPR016032">
    <property type="entry name" value="Sig_transdc_resp-reg_C-effctor"/>
</dbReference>
<evidence type="ECO:0000259" key="7">
    <source>
        <dbReference type="PROSITE" id="PS50043"/>
    </source>
</evidence>
<accession>T0I3E4</accession>
<evidence type="ECO:0000256" key="2">
    <source>
        <dbReference type="ARBA" id="ARBA00023012"/>
    </source>
</evidence>
<evidence type="ECO:0000259" key="8">
    <source>
        <dbReference type="PROSITE" id="PS50110"/>
    </source>
</evidence>
<keyword evidence="3" id="KW-0805">Transcription regulation</keyword>
<keyword evidence="2" id="KW-0902">Two-component regulatory system</keyword>
<keyword evidence="1 6" id="KW-0597">Phosphoprotein</keyword>
<evidence type="ECO:0000256" key="4">
    <source>
        <dbReference type="ARBA" id="ARBA00023125"/>
    </source>
</evidence>
<dbReference type="FunFam" id="3.40.50.2300:FF:000018">
    <property type="entry name" value="DNA-binding transcriptional regulator NtrC"/>
    <property type="match status" value="1"/>
</dbReference>
<dbReference type="PATRIC" id="fig|1096930.3.peg.682"/>
<reference evidence="9 10" key="1">
    <citation type="journal article" date="2013" name="Genome Announc.">
        <title>Genome Sequence of Novosphingobium lindaniclasticum LE124T, Isolated from a Hexachlorocyclohexane Dumpsite.</title>
        <authorList>
            <person name="Saxena A."/>
            <person name="Nayyar N."/>
            <person name="Sangwan N."/>
            <person name="Kumari R."/>
            <person name="Khurana J.P."/>
            <person name="Lal R."/>
        </authorList>
    </citation>
    <scope>NUCLEOTIDE SEQUENCE [LARGE SCALE GENOMIC DNA]</scope>
    <source>
        <strain evidence="9 10">LE124</strain>
    </source>
</reference>
<dbReference type="PRINTS" id="PR00038">
    <property type="entry name" value="HTHLUXR"/>
</dbReference>
<dbReference type="InterPro" id="IPR001789">
    <property type="entry name" value="Sig_transdc_resp-reg_receiver"/>
</dbReference>
<keyword evidence="4" id="KW-0238">DNA-binding</keyword>
<dbReference type="GO" id="GO:0003677">
    <property type="term" value="F:DNA binding"/>
    <property type="evidence" value="ECO:0007669"/>
    <property type="project" value="UniProtKB-KW"/>
</dbReference>
<dbReference type="SUPFAM" id="SSF46894">
    <property type="entry name" value="C-terminal effector domain of the bipartite response regulators"/>
    <property type="match status" value="1"/>
</dbReference>
<dbReference type="PROSITE" id="PS50110">
    <property type="entry name" value="RESPONSE_REGULATORY"/>
    <property type="match status" value="1"/>
</dbReference>
<dbReference type="InterPro" id="IPR036388">
    <property type="entry name" value="WH-like_DNA-bd_sf"/>
</dbReference>
<feature type="domain" description="HTH luxR-type" evidence="7">
    <location>
        <begin position="170"/>
        <end position="235"/>
    </location>
</feature>
<evidence type="ECO:0008006" key="11">
    <source>
        <dbReference type="Google" id="ProtNLM"/>
    </source>
</evidence>
<name>T0I3E4_9SPHN</name>
<gene>
    <name evidence="9" type="ORF">L284_03450</name>
</gene>
<organism evidence="9 10">
    <name type="scientific">Novosphingobium lindaniclasticum LE124</name>
    <dbReference type="NCBI Taxonomy" id="1096930"/>
    <lineage>
        <taxon>Bacteria</taxon>
        <taxon>Pseudomonadati</taxon>
        <taxon>Pseudomonadota</taxon>
        <taxon>Alphaproteobacteria</taxon>
        <taxon>Sphingomonadales</taxon>
        <taxon>Sphingomonadaceae</taxon>
        <taxon>Novosphingobium</taxon>
    </lineage>
</organism>
<evidence type="ECO:0000313" key="9">
    <source>
        <dbReference type="EMBL" id="EQB18928.1"/>
    </source>
</evidence>
<dbReference type="eggNOG" id="COG4566">
    <property type="taxonomic scope" value="Bacteria"/>
</dbReference>
<dbReference type="GO" id="GO:0000160">
    <property type="term" value="P:phosphorelay signal transduction system"/>
    <property type="evidence" value="ECO:0007669"/>
    <property type="project" value="UniProtKB-KW"/>
</dbReference>
<dbReference type="Gene3D" id="1.10.10.10">
    <property type="entry name" value="Winged helix-like DNA-binding domain superfamily/Winged helix DNA-binding domain"/>
    <property type="match status" value="1"/>
</dbReference>
<dbReference type="EMBL" id="ATHL01000028">
    <property type="protein sequence ID" value="EQB18928.1"/>
    <property type="molecule type" value="Genomic_DNA"/>
</dbReference>
<evidence type="ECO:0000256" key="1">
    <source>
        <dbReference type="ARBA" id="ARBA00022553"/>
    </source>
</evidence>
<dbReference type="SMART" id="SM00448">
    <property type="entry name" value="REC"/>
    <property type="match status" value="1"/>
</dbReference>
<feature type="modified residue" description="4-aspartylphosphate" evidence="6">
    <location>
        <position position="89"/>
    </location>
</feature>
<dbReference type="Pfam" id="PF00196">
    <property type="entry name" value="GerE"/>
    <property type="match status" value="1"/>
</dbReference>
<protein>
    <recommendedName>
        <fullName evidence="11">Chemotaxis protein CheY</fullName>
    </recommendedName>
</protein>
<dbReference type="Pfam" id="PF00072">
    <property type="entry name" value="Response_reg"/>
    <property type="match status" value="1"/>
</dbReference>
<keyword evidence="10" id="KW-1185">Reference proteome</keyword>
<evidence type="ECO:0000256" key="5">
    <source>
        <dbReference type="ARBA" id="ARBA00023163"/>
    </source>
</evidence>
<sequence>MPPSKLACELAADWPTITPVRKMIGTNSPQPDGSLERQPLVLIVDDDEIVRRTLDSLLRSTGLRTATYASAQELLDMEVTDDIGCIILDVRLPRLSGLELQTRLRDKGDERPLIFITGHADVPMSVRAMKAGAVDFLQKPFRDQDLLDAVDAALARDRVNREQRATISSLRARYDLLTPRERQVMELVSSGLLNKQAANELGLSEITVKLHRASVMKKMEAKTVAQLVRMAEMLERSL</sequence>
<dbReference type="GO" id="GO:0006355">
    <property type="term" value="P:regulation of DNA-templated transcription"/>
    <property type="evidence" value="ECO:0007669"/>
    <property type="project" value="InterPro"/>
</dbReference>
<dbReference type="Proteomes" id="UP000015527">
    <property type="component" value="Unassembled WGS sequence"/>
</dbReference>